<keyword evidence="2" id="KW-1185">Reference proteome</keyword>
<sequence length="103" mass="11798">MDLGIAPHSTLNELNDEICEREYGNFVSSLLQKNINLVDNTACVASSLYEHKLEVDETLPFKAKCYPIAQAYREQVNLQIQKMIKDNIIERAVTTFMMNPVVY</sequence>
<name>A0AAW1JT89_POPJA</name>
<evidence type="ECO:0000313" key="2">
    <source>
        <dbReference type="Proteomes" id="UP001458880"/>
    </source>
</evidence>
<reference evidence="1 2" key="1">
    <citation type="journal article" date="2024" name="BMC Genomics">
        <title>De novo assembly and annotation of Popillia japonica's genome with initial clues to its potential as an invasive pest.</title>
        <authorList>
            <person name="Cucini C."/>
            <person name="Boschi S."/>
            <person name="Funari R."/>
            <person name="Cardaioli E."/>
            <person name="Iannotti N."/>
            <person name="Marturano G."/>
            <person name="Paoli F."/>
            <person name="Bruttini M."/>
            <person name="Carapelli A."/>
            <person name="Frati F."/>
            <person name="Nardi F."/>
        </authorList>
    </citation>
    <scope>NUCLEOTIDE SEQUENCE [LARGE SCALE GENOMIC DNA]</scope>
    <source>
        <strain evidence="1">DMR45628</strain>
    </source>
</reference>
<gene>
    <name evidence="1" type="ORF">QE152_g27355</name>
</gene>
<accession>A0AAW1JT89</accession>
<evidence type="ECO:0000313" key="1">
    <source>
        <dbReference type="EMBL" id="KAK9708230.1"/>
    </source>
</evidence>
<dbReference type="AlphaFoldDB" id="A0AAW1JT89"/>
<proteinExistence type="predicted"/>
<dbReference type="Proteomes" id="UP001458880">
    <property type="component" value="Unassembled WGS sequence"/>
</dbReference>
<dbReference type="EMBL" id="JASPKY010000334">
    <property type="protein sequence ID" value="KAK9708230.1"/>
    <property type="molecule type" value="Genomic_DNA"/>
</dbReference>
<protein>
    <submittedName>
        <fullName evidence="1">Uncharacterized protein</fullName>
    </submittedName>
</protein>
<comment type="caution">
    <text evidence="1">The sequence shown here is derived from an EMBL/GenBank/DDBJ whole genome shotgun (WGS) entry which is preliminary data.</text>
</comment>
<organism evidence="1 2">
    <name type="scientific">Popillia japonica</name>
    <name type="common">Japanese beetle</name>
    <dbReference type="NCBI Taxonomy" id="7064"/>
    <lineage>
        <taxon>Eukaryota</taxon>
        <taxon>Metazoa</taxon>
        <taxon>Ecdysozoa</taxon>
        <taxon>Arthropoda</taxon>
        <taxon>Hexapoda</taxon>
        <taxon>Insecta</taxon>
        <taxon>Pterygota</taxon>
        <taxon>Neoptera</taxon>
        <taxon>Endopterygota</taxon>
        <taxon>Coleoptera</taxon>
        <taxon>Polyphaga</taxon>
        <taxon>Scarabaeiformia</taxon>
        <taxon>Scarabaeidae</taxon>
        <taxon>Rutelinae</taxon>
        <taxon>Popillia</taxon>
    </lineage>
</organism>